<keyword evidence="2 4" id="KW-0479">Metal-binding</keyword>
<dbReference type="InterPro" id="IPR001128">
    <property type="entry name" value="Cyt_P450"/>
</dbReference>
<organism evidence="5 6">
    <name type="scientific">Musa balbisiana</name>
    <name type="common">Banana</name>
    <dbReference type="NCBI Taxonomy" id="52838"/>
    <lineage>
        <taxon>Eukaryota</taxon>
        <taxon>Viridiplantae</taxon>
        <taxon>Streptophyta</taxon>
        <taxon>Embryophyta</taxon>
        <taxon>Tracheophyta</taxon>
        <taxon>Spermatophyta</taxon>
        <taxon>Magnoliopsida</taxon>
        <taxon>Liliopsida</taxon>
        <taxon>Zingiberales</taxon>
        <taxon>Musaceae</taxon>
        <taxon>Musa</taxon>
    </lineage>
</organism>
<evidence type="ECO:0000256" key="2">
    <source>
        <dbReference type="ARBA" id="ARBA00022723"/>
    </source>
</evidence>
<dbReference type="Pfam" id="PF00067">
    <property type="entry name" value="p450"/>
    <property type="match status" value="1"/>
</dbReference>
<dbReference type="GO" id="GO:0016709">
    <property type="term" value="F:oxidoreductase activity, acting on paired donors, with incorporation or reduction of molecular oxygen, NAD(P)H as one donor, and incorporation of one atom of oxygen"/>
    <property type="evidence" value="ECO:0007669"/>
    <property type="project" value="TreeGrafter"/>
</dbReference>
<keyword evidence="3 4" id="KW-0408">Iron</keyword>
<keyword evidence="4" id="KW-0560">Oxidoreductase</keyword>
<evidence type="ECO:0000256" key="4">
    <source>
        <dbReference type="RuleBase" id="RU000461"/>
    </source>
</evidence>
<dbReference type="GO" id="GO:0016125">
    <property type="term" value="P:sterol metabolic process"/>
    <property type="evidence" value="ECO:0007669"/>
    <property type="project" value="TreeGrafter"/>
</dbReference>
<name>A0A4S8K7W3_MUSBA</name>
<keyword evidence="4" id="KW-0349">Heme</keyword>
<accession>A0A4S8K7W3</accession>
<evidence type="ECO:0008006" key="7">
    <source>
        <dbReference type="Google" id="ProtNLM"/>
    </source>
</evidence>
<keyword evidence="6" id="KW-1185">Reference proteome</keyword>
<comment type="caution">
    <text evidence="5">The sequence shown here is derived from an EMBL/GenBank/DDBJ whole genome shotgun (WGS) entry which is preliminary data.</text>
</comment>
<dbReference type="AlphaFoldDB" id="A0A4S8K7W3"/>
<dbReference type="STRING" id="52838.A0A4S8K7W3"/>
<dbReference type="GO" id="GO:0020037">
    <property type="term" value="F:heme binding"/>
    <property type="evidence" value="ECO:0007669"/>
    <property type="project" value="InterPro"/>
</dbReference>
<comment type="similarity">
    <text evidence="1 4">Belongs to the cytochrome P450 family.</text>
</comment>
<evidence type="ECO:0000256" key="3">
    <source>
        <dbReference type="ARBA" id="ARBA00023004"/>
    </source>
</evidence>
<dbReference type="PANTHER" id="PTHR24286:SF254">
    <property type="entry name" value="3-EPI-6-DEOXOCATHASTERONE 23-MONOOXYGENASE CYP90C1"/>
    <property type="match status" value="1"/>
</dbReference>
<dbReference type="SUPFAM" id="SSF48264">
    <property type="entry name" value="Cytochrome P450"/>
    <property type="match status" value="1"/>
</dbReference>
<dbReference type="InterPro" id="IPR036396">
    <property type="entry name" value="Cyt_P450_sf"/>
</dbReference>
<gene>
    <name evidence="5" type="ORF">C4D60_Mb08t31570</name>
</gene>
<evidence type="ECO:0000256" key="1">
    <source>
        <dbReference type="ARBA" id="ARBA00010617"/>
    </source>
</evidence>
<dbReference type="InterPro" id="IPR002397">
    <property type="entry name" value="Cyt_P450_B"/>
</dbReference>
<evidence type="ECO:0000313" key="5">
    <source>
        <dbReference type="EMBL" id="THU71062.1"/>
    </source>
</evidence>
<dbReference type="GO" id="GO:0005506">
    <property type="term" value="F:iron ion binding"/>
    <property type="evidence" value="ECO:0007669"/>
    <property type="project" value="InterPro"/>
</dbReference>
<dbReference type="Gene3D" id="1.10.630.10">
    <property type="entry name" value="Cytochrome P450"/>
    <property type="match status" value="1"/>
</dbReference>
<evidence type="ECO:0000313" key="6">
    <source>
        <dbReference type="Proteomes" id="UP000317650"/>
    </source>
</evidence>
<dbReference type="PRINTS" id="PR00385">
    <property type="entry name" value="P450"/>
</dbReference>
<protein>
    <recommendedName>
        <fullName evidence="7">Cytochrome P450</fullName>
    </recommendedName>
</protein>
<dbReference type="GO" id="GO:0010268">
    <property type="term" value="P:brassinosteroid homeostasis"/>
    <property type="evidence" value="ECO:0007669"/>
    <property type="project" value="TreeGrafter"/>
</dbReference>
<dbReference type="PRINTS" id="PR00359">
    <property type="entry name" value="BP450"/>
</dbReference>
<reference evidence="5 6" key="1">
    <citation type="journal article" date="2019" name="Nat. Plants">
        <title>Genome sequencing of Musa balbisiana reveals subgenome evolution and function divergence in polyploid bananas.</title>
        <authorList>
            <person name="Yao X."/>
        </authorList>
    </citation>
    <scope>NUCLEOTIDE SEQUENCE [LARGE SCALE GENOMIC DNA]</scope>
    <source>
        <strain evidence="6">cv. DH-PKW</strain>
        <tissue evidence="5">Leaves</tissue>
    </source>
</reference>
<dbReference type="Proteomes" id="UP000317650">
    <property type="component" value="Chromosome 8"/>
</dbReference>
<keyword evidence="4" id="KW-0503">Monooxygenase</keyword>
<dbReference type="InterPro" id="IPR017972">
    <property type="entry name" value="Cyt_P450_CS"/>
</dbReference>
<dbReference type="EMBL" id="PYDT01000002">
    <property type="protein sequence ID" value="THU71062.1"/>
    <property type="molecule type" value="Genomic_DNA"/>
</dbReference>
<proteinExistence type="inferred from homology"/>
<dbReference type="PROSITE" id="PS00086">
    <property type="entry name" value="CYTOCHROME_P450"/>
    <property type="match status" value="1"/>
</dbReference>
<sequence>MGETSILSMTGDEHKKYHGIVAKFLKAVPLMERVAKEIEQSMELAFRRWKDKPQIYFQDEINQITFEILVRMLLGIDPGKEMDLIRTEFYELIKAIICIPVKFPGTTLYKSVKSKEKMVELIKDMIRYKVEKGEHRAQSSFVDVLIDEFYDASDPKTIEFICGAIIEMMIPGQDSVPMTTTLAIKYMTDYPAAINKLREENMELKRKKIQSGEPYTWSEYTSLPFTLNVINETLRMANIVNAVWRRCLKDVEIKGYLIPKGWCIMTSFSSVHLDEEIYEDPFKFNPWRWEGKGQLNQNNFTPFGGGQRLCPGYHLAKMEIAVILHHFITSFSWVEAEPDTVTTFPRVRMKKKFPVIVSPISD</sequence>
<dbReference type="PANTHER" id="PTHR24286">
    <property type="entry name" value="CYTOCHROME P450 26"/>
    <property type="match status" value="1"/>
</dbReference>
<dbReference type="GO" id="GO:0016132">
    <property type="term" value="P:brassinosteroid biosynthetic process"/>
    <property type="evidence" value="ECO:0007669"/>
    <property type="project" value="TreeGrafter"/>
</dbReference>